<dbReference type="SUPFAM" id="SSF53383">
    <property type="entry name" value="PLP-dependent transferases"/>
    <property type="match status" value="1"/>
</dbReference>
<sequence length="339" mass="37068">MIVDLRSDTVTKPSAEMREVMLSAPVGDDVFNEDPTVNELEEYAANLLGKEAALFCPSGTMTNQIAIRCLTQPQDEVICDQRSHIYNYEGGGLASNSLVSVRLADGERGILTPELIEPCIHHDDIHYPVSRVIGLENTVNKGGGACYKVKDIAPIADLAKERNLKLHLDGARFFNAIVSTNEEITDHAKYFDTISICLSKGLGAPVGSLLVSDKNTIKKATRVRKVMGGGMRQAGIIAAAGLYALKNNIDRLSEDHSRAKQFGSELNSVSYISEILPVETNIVIFKVTPSFTTENVLKAMEQKGILAVPFGPGAIRLVTHLDFTDDQLEYSIKVFKQLF</sequence>
<dbReference type="GO" id="GO:0006545">
    <property type="term" value="P:glycine biosynthetic process"/>
    <property type="evidence" value="ECO:0007669"/>
    <property type="project" value="TreeGrafter"/>
</dbReference>
<dbReference type="FunFam" id="3.40.640.10:FF:000030">
    <property type="entry name" value="Low-specificity L-threonine aldolase"/>
    <property type="match status" value="1"/>
</dbReference>
<name>A0A848J2A9_9BACT</name>
<dbReference type="GO" id="GO:0008732">
    <property type="term" value="F:L-allo-threonine aldolase activity"/>
    <property type="evidence" value="ECO:0007669"/>
    <property type="project" value="TreeGrafter"/>
</dbReference>
<evidence type="ECO:0000259" key="6">
    <source>
        <dbReference type="Pfam" id="PF01212"/>
    </source>
</evidence>
<comment type="caution">
    <text evidence="7">The sequence shown here is derived from an EMBL/GenBank/DDBJ whole genome shotgun (WGS) entry which is preliminary data.</text>
</comment>
<reference evidence="7 8" key="1">
    <citation type="submission" date="2020-04" db="EMBL/GenBank/DDBJ databases">
        <title>Flammeovirgaceae bacterium KN852 isolated from deep sea.</title>
        <authorList>
            <person name="Zhang D.-C."/>
        </authorList>
    </citation>
    <scope>NUCLEOTIDE SEQUENCE [LARGE SCALE GENOMIC DNA]</scope>
    <source>
        <strain evidence="7 8">KN852</strain>
    </source>
</reference>
<dbReference type="InterPro" id="IPR015424">
    <property type="entry name" value="PyrdxlP-dep_Trfase"/>
</dbReference>
<dbReference type="EC" id="4.1.2.48" evidence="7"/>
<dbReference type="InterPro" id="IPR023603">
    <property type="entry name" value="Low_specificity_L-TA-like"/>
</dbReference>
<dbReference type="Gene3D" id="3.40.640.10">
    <property type="entry name" value="Type I PLP-dependent aspartate aminotransferase-like (Major domain)"/>
    <property type="match status" value="1"/>
</dbReference>
<keyword evidence="3" id="KW-0663">Pyridoxal phosphate</keyword>
<evidence type="ECO:0000256" key="3">
    <source>
        <dbReference type="ARBA" id="ARBA00022898"/>
    </source>
</evidence>
<evidence type="ECO:0000256" key="1">
    <source>
        <dbReference type="ARBA" id="ARBA00001933"/>
    </source>
</evidence>
<dbReference type="NCBIfam" id="NF041359">
    <property type="entry name" value="GntG_guanitoxin"/>
    <property type="match status" value="1"/>
</dbReference>
<dbReference type="InterPro" id="IPR015421">
    <property type="entry name" value="PyrdxlP-dep_Trfase_major"/>
</dbReference>
<protein>
    <submittedName>
        <fullName evidence="7">Low-specificity L-threonine aldolase</fullName>
        <ecNumber evidence="7">4.1.2.48</ecNumber>
    </submittedName>
</protein>
<comment type="similarity">
    <text evidence="2">Belongs to the threonine aldolase family.</text>
</comment>
<evidence type="ECO:0000256" key="4">
    <source>
        <dbReference type="ARBA" id="ARBA00023239"/>
    </source>
</evidence>
<comment type="cofactor">
    <cofactor evidence="1">
        <name>pyridoxal 5'-phosphate</name>
        <dbReference type="ChEBI" id="CHEBI:597326"/>
    </cofactor>
</comment>
<dbReference type="RefSeq" id="WP_169680842.1">
    <property type="nucleotide sequence ID" value="NZ_JABBNU010000005.1"/>
</dbReference>
<proteinExistence type="inferred from homology"/>
<dbReference type="PANTHER" id="PTHR48097:SF9">
    <property type="entry name" value="L-THREONINE ALDOLASE"/>
    <property type="match status" value="1"/>
</dbReference>
<dbReference type="GO" id="GO:0006567">
    <property type="term" value="P:L-threonine catabolic process"/>
    <property type="evidence" value="ECO:0007669"/>
    <property type="project" value="TreeGrafter"/>
</dbReference>
<organism evidence="7 8">
    <name type="scientific">Marinigracilibium pacificum</name>
    <dbReference type="NCBI Taxonomy" id="2729599"/>
    <lineage>
        <taxon>Bacteria</taxon>
        <taxon>Pseudomonadati</taxon>
        <taxon>Bacteroidota</taxon>
        <taxon>Cytophagia</taxon>
        <taxon>Cytophagales</taxon>
        <taxon>Flammeovirgaceae</taxon>
        <taxon>Marinigracilibium</taxon>
    </lineage>
</organism>
<dbReference type="InterPro" id="IPR015422">
    <property type="entry name" value="PyrdxlP-dep_Trfase_small"/>
</dbReference>
<evidence type="ECO:0000313" key="7">
    <source>
        <dbReference type="EMBL" id="NMM48680.1"/>
    </source>
</evidence>
<evidence type="ECO:0000313" key="8">
    <source>
        <dbReference type="Proteomes" id="UP000559010"/>
    </source>
</evidence>
<feature type="modified residue" description="N6-(pyridoxal phosphate)lysine" evidence="5">
    <location>
        <position position="200"/>
    </location>
</feature>
<keyword evidence="4 7" id="KW-0456">Lyase</keyword>
<evidence type="ECO:0000256" key="5">
    <source>
        <dbReference type="PIRSR" id="PIRSR017617-1"/>
    </source>
</evidence>
<keyword evidence="8" id="KW-1185">Reference proteome</keyword>
<dbReference type="Pfam" id="PF01212">
    <property type="entry name" value="Beta_elim_lyase"/>
    <property type="match status" value="1"/>
</dbReference>
<dbReference type="InterPro" id="IPR001597">
    <property type="entry name" value="ArAA_b-elim_lyase/Thr_aldolase"/>
</dbReference>
<gene>
    <name evidence="7" type="primary">ltaE</name>
    <name evidence="7" type="ORF">HH304_09735</name>
</gene>
<accession>A0A848J2A9</accession>
<dbReference type="PANTHER" id="PTHR48097">
    <property type="entry name" value="L-THREONINE ALDOLASE-RELATED"/>
    <property type="match status" value="1"/>
</dbReference>
<dbReference type="EMBL" id="JABBNU010000005">
    <property type="protein sequence ID" value="NMM48680.1"/>
    <property type="molecule type" value="Genomic_DNA"/>
</dbReference>
<dbReference type="GO" id="GO:0005829">
    <property type="term" value="C:cytosol"/>
    <property type="evidence" value="ECO:0007669"/>
    <property type="project" value="TreeGrafter"/>
</dbReference>
<dbReference type="Proteomes" id="UP000559010">
    <property type="component" value="Unassembled WGS sequence"/>
</dbReference>
<evidence type="ECO:0000256" key="2">
    <source>
        <dbReference type="ARBA" id="ARBA00006966"/>
    </source>
</evidence>
<dbReference type="PIRSF" id="PIRSF017617">
    <property type="entry name" value="Thr_aldolase"/>
    <property type="match status" value="1"/>
</dbReference>
<dbReference type="Gene3D" id="3.90.1150.10">
    <property type="entry name" value="Aspartate Aminotransferase, domain 1"/>
    <property type="match status" value="1"/>
</dbReference>
<dbReference type="AlphaFoldDB" id="A0A848J2A9"/>
<dbReference type="CDD" id="cd06502">
    <property type="entry name" value="TA_like"/>
    <property type="match status" value="1"/>
</dbReference>
<feature type="domain" description="Aromatic amino acid beta-eliminating lyase/threonine aldolase" evidence="6">
    <location>
        <begin position="4"/>
        <end position="287"/>
    </location>
</feature>
<dbReference type="NCBIfam" id="NF007825">
    <property type="entry name" value="PRK10534.1"/>
    <property type="match status" value="1"/>
</dbReference>